<evidence type="ECO:0008006" key="3">
    <source>
        <dbReference type="Google" id="ProtNLM"/>
    </source>
</evidence>
<evidence type="ECO:0000313" key="2">
    <source>
        <dbReference type="Proteomes" id="UP001220324"/>
    </source>
</evidence>
<reference evidence="1 2" key="1">
    <citation type="journal article" date="2023" name="IMA Fungus">
        <title>Comparative genomic study of the Penicillium genus elucidates a diverse pangenome and 15 lateral gene transfer events.</title>
        <authorList>
            <person name="Petersen C."/>
            <person name="Sorensen T."/>
            <person name="Nielsen M.R."/>
            <person name="Sondergaard T.E."/>
            <person name="Sorensen J.L."/>
            <person name="Fitzpatrick D.A."/>
            <person name="Frisvad J.C."/>
            <person name="Nielsen K.L."/>
        </authorList>
    </citation>
    <scope>NUCLEOTIDE SEQUENCE [LARGE SCALE GENOMIC DNA]</scope>
    <source>
        <strain evidence="1 2">IBT 35679</strain>
    </source>
</reference>
<organism evidence="1 2">
    <name type="scientific">Penicillium frequentans</name>
    <dbReference type="NCBI Taxonomy" id="3151616"/>
    <lineage>
        <taxon>Eukaryota</taxon>
        <taxon>Fungi</taxon>
        <taxon>Dikarya</taxon>
        <taxon>Ascomycota</taxon>
        <taxon>Pezizomycotina</taxon>
        <taxon>Eurotiomycetes</taxon>
        <taxon>Eurotiomycetidae</taxon>
        <taxon>Eurotiales</taxon>
        <taxon>Aspergillaceae</taxon>
        <taxon>Penicillium</taxon>
    </lineage>
</organism>
<dbReference type="Pfam" id="PF10042">
    <property type="entry name" value="DUF2278"/>
    <property type="match status" value="1"/>
</dbReference>
<sequence>MPIKDYGVWKATPVKYTVEHDSDDSVSPHLSLYFDDSGEPTRLASRSAHRSRSSGLEIPGLFRAAINIKSGDRKESRLAYWVNHNFNQHPKVNDLTDLTLGFHPLGDRESDTSSTGLNLDYIRGNLFTINDGRILPHDIEGPNNDIIDVLEPEVKQAIDKKAEIYLFGSRFNTQDGIHNIHMNQGNNRKFKRDDGVFQDGGILINYPDSGEWVGVFLGFASQAVHTDDKTGHAITSETWEDYLDSERQPADLTENSVRIKEALVAPLGPDGLQRRSVTLTNPTDHTMPLSRWKIHNSAGQSQALPKDAALGAMSTGAFSLPNCPLASRGDTITLVNDQGLKVDGVSYCSQKKGIEGRPVVFAH</sequence>
<dbReference type="InterPro" id="IPR019268">
    <property type="entry name" value="DUF2278"/>
</dbReference>
<evidence type="ECO:0000313" key="1">
    <source>
        <dbReference type="EMBL" id="KAJ5553655.1"/>
    </source>
</evidence>
<accession>A0AAD6D762</accession>
<name>A0AAD6D762_9EURO</name>
<dbReference type="EMBL" id="JAQIZZ010000002">
    <property type="protein sequence ID" value="KAJ5553655.1"/>
    <property type="molecule type" value="Genomic_DNA"/>
</dbReference>
<keyword evidence="2" id="KW-1185">Reference proteome</keyword>
<comment type="caution">
    <text evidence="1">The sequence shown here is derived from an EMBL/GenBank/DDBJ whole genome shotgun (WGS) entry which is preliminary data.</text>
</comment>
<dbReference type="AlphaFoldDB" id="A0AAD6D762"/>
<protein>
    <recommendedName>
        <fullName evidence="3">LTD domain-containing protein</fullName>
    </recommendedName>
</protein>
<gene>
    <name evidence="1" type="ORF">N7494_003033</name>
</gene>
<proteinExistence type="predicted"/>
<dbReference type="Proteomes" id="UP001220324">
    <property type="component" value="Unassembled WGS sequence"/>
</dbReference>